<dbReference type="Proteomes" id="UP000199548">
    <property type="component" value="Unassembled WGS sequence"/>
</dbReference>
<evidence type="ECO:0008006" key="5">
    <source>
        <dbReference type="Google" id="ProtNLM"/>
    </source>
</evidence>
<dbReference type="PROSITE" id="PS51257">
    <property type="entry name" value="PROKAR_LIPOPROTEIN"/>
    <property type="match status" value="1"/>
</dbReference>
<evidence type="ECO:0000256" key="2">
    <source>
        <dbReference type="SAM" id="SignalP"/>
    </source>
</evidence>
<feature type="compositionally biased region" description="Gly residues" evidence="1">
    <location>
        <begin position="36"/>
        <end position="53"/>
    </location>
</feature>
<name>A0A1I3IC90_9BURK</name>
<protein>
    <recommendedName>
        <fullName evidence="5">Lipoprotein</fullName>
    </recommendedName>
</protein>
<feature type="compositionally biased region" description="Low complexity" evidence="1">
    <location>
        <begin position="24"/>
        <end position="35"/>
    </location>
</feature>
<proteinExistence type="predicted"/>
<evidence type="ECO:0000313" key="3">
    <source>
        <dbReference type="EMBL" id="SFI45604.1"/>
    </source>
</evidence>
<gene>
    <name evidence="3" type="ORF">SAMN05192543_103165</name>
</gene>
<feature type="signal peptide" evidence="2">
    <location>
        <begin position="1"/>
        <end position="18"/>
    </location>
</feature>
<evidence type="ECO:0000313" key="4">
    <source>
        <dbReference type="Proteomes" id="UP000199548"/>
    </source>
</evidence>
<feature type="region of interest" description="Disordered" evidence="1">
    <location>
        <begin position="24"/>
        <end position="54"/>
    </location>
</feature>
<dbReference type="AlphaFoldDB" id="A0A1I3IC90"/>
<keyword evidence="2" id="KW-0732">Signal</keyword>
<sequence>MSPKIVVIAACLALAACGGDGVSDSSGGDSSHTGSGTSGTGGSGTGPTSGGGSVRTMMYETLAAPSDATSVLAQLNAEGAKGYRYIADLGFSDNGGTTAMNVFINDGANTYSYEFQNADATQAGFLAQANQEGAKGFRYEGPLTLGNLYRHQGNSSATYSYAAAASPTSSAAFLTQANAQGQSGYWYYGPVQLDSANTSLYMKDNSSASKYAYDAVAPAQGVGDFVTQANNEGAKGYRFKGPLGFGTDSVAVYVKDQTQSPTFTYLSQTPQPTSTAFIQQANAQGAQSEAYLGELAFGSTPAALYFLATGCTGFLCSSLNTFIQN</sequence>
<dbReference type="EMBL" id="FOQU01000003">
    <property type="protein sequence ID" value="SFI45604.1"/>
    <property type="molecule type" value="Genomic_DNA"/>
</dbReference>
<evidence type="ECO:0000256" key="1">
    <source>
        <dbReference type="SAM" id="MobiDB-lite"/>
    </source>
</evidence>
<keyword evidence="4" id="KW-1185">Reference proteome</keyword>
<accession>A0A1I3IC90</accession>
<organism evidence="3 4">
    <name type="scientific">Paraburkholderia megapolitana</name>
    <dbReference type="NCBI Taxonomy" id="420953"/>
    <lineage>
        <taxon>Bacteria</taxon>
        <taxon>Pseudomonadati</taxon>
        <taxon>Pseudomonadota</taxon>
        <taxon>Betaproteobacteria</taxon>
        <taxon>Burkholderiales</taxon>
        <taxon>Burkholderiaceae</taxon>
        <taxon>Paraburkholderia</taxon>
    </lineage>
</organism>
<reference evidence="3 4" key="1">
    <citation type="submission" date="2016-10" db="EMBL/GenBank/DDBJ databases">
        <authorList>
            <person name="de Groot N.N."/>
        </authorList>
    </citation>
    <scope>NUCLEOTIDE SEQUENCE [LARGE SCALE GENOMIC DNA]</scope>
    <source>
        <strain evidence="3 4">LMG 23650</strain>
    </source>
</reference>
<feature type="chain" id="PRO_5011589539" description="Lipoprotein" evidence="2">
    <location>
        <begin position="19"/>
        <end position="325"/>
    </location>
</feature>
<dbReference type="OrthoDB" id="8998138at2"/>
<dbReference type="RefSeq" id="WP_091011103.1">
    <property type="nucleotide sequence ID" value="NZ_CP041745.1"/>
</dbReference>